<accession>A0A2M7QJ34</accession>
<proteinExistence type="predicted"/>
<keyword evidence="1" id="KW-1133">Transmembrane helix</keyword>
<dbReference type="Proteomes" id="UP000229401">
    <property type="component" value="Unassembled WGS sequence"/>
</dbReference>
<organism evidence="2 3">
    <name type="scientific">Candidatus Roizmanbacteria bacterium CG_4_10_14_0_8_um_filter_33_9</name>
    <dbReference type="NCBI Taxonomy" id="1974826"/>
    <lineage>
        <taxon>Bacteria</taxon>
        <taxon>Candidatus Roizmaniibacteriota</taxon>
    </lineage>
</organism>
<gene>
    <name evidence="2" type="ORF">COY87_03360</name>
</gene>
<dbReference type="EMBL" id="PFLI01000113">
    <property type="protein sequence ID" value="PIY71976.1"/>
    <property type="molecule type" value="Genomic_DNA"/>
</dbReference>
<evidence type="ECO:0008006" key="4">
    <source>
        <dbReference type="Google" id="ProtNLM"/>
    </source>
</evidence>
<dbReference type="AlphaFoldDB" id="A0A2M7QJ34"/>
<keyword evidence="1" id="KW-0812">Transmembrane</keyword>
<evidence type="ECO:0000313" key="3">
    <source>
        <dbReference type="Proteomes" id="UP000229401"/>
    </source>
</evidence>
<keyword evidence="1" id="KW-0472">Membrane</keyword>
<feature type="transmembrane region" description="Helical" evidence="1">
    <location>
        <begin position="160"/>
        <end position="181"/>
    </location>
</feature>
<reference evidence="3" key="1">
    <citation type="submission" date="2017-09" db="EMBL/GenBank/DDBJ databases">
        <title>Depth-based differentiation of microbial function through sediment-hosted aquifers and enrichment of novel symbionts in the deep terrestrial subsurface.</title>
        <authorList>
            <person name="Probst A.J."/>
            <person name="Ladd B."/>
            <person name="Jarett J.K."/>
            <person name="Geller-Mcgrath D.E."/>
            <person name="Sieber C.M.K."/>
            <person name="Emerson J.B."/>
            <person name="Anantharaman K."/>
            <person name="Thomas B.C."/>
            <person name="Malmstrom R."/>
            <person name="Stieglmeier M."/>
            <person name="Klingl A."/>
            <person name="Woyke T."/>
            <person name="Ryan C.M."/>
            <person name="Banfield J.F."/>
        </authorList>
    </citation>
    <scope>NUCLEOTIDE SEQUENCE [LARGE SCALE GENOMIC DNA]</scope>
</reference>
<protein>
    <recommendedName>
        <fullName evidence="4">Baseplate protein J-like domain-containing protein</fullName>
    </recommendedName>
</protein>
<name>A0A2M7QJ34_9BACT</name>
<comment type="caution">
    <text evidence="2">The sequence shown here is derived from an EMBL/GenBank/DDBJ whole genome shotgun (WGS) entry which is preliminary data.</text>
</comment>
<sequence>SRTDSIIEDILSAFKLQQAGVLLPSRIVLYNSSNLSTESSKIISYQWNSDLFVQTPRVETMKEDDILQALVSIFESQICKSEPQSTHDTSTIENKLIMGFVIGEDIKNSNTENNSILQNNKNPETSLFNLLKNVNFSKKLNIQAFKNRFSFIRLILNRSLFFPLIGIIVLSISICSIEYFFHKARITVLIPSKILQQDITMQGQLESQSLDSISVSVSTVSAKLSETKTVSGKRDVGETAKGEITLYNFDDKEKLISKGTLIKLESFIFETVEDKNVPGATLANDASAKLPGKAKVSISANLIGSEYNLEKNKRFIVGDFPFSTVFAINESPFTGGTKSSLTTVSKQDIDDLKQSLVVKAKKNAQSVNVSTVVKNSDTLTDLSEVTLTNIISSKEIGEAGNSVTVSVTALTQYYSVSSNNLKKVIYNQLASSIPTGFHLDTNNIDYQIKKSIKTKNKFSFVISVKGKSLKNIDIKNIPITIRGKQKNQISQILKDKYDLSNYSAVILPDIPLINNTFPFFEKNISLISQDL</sequence>
<evidence type="ECO:0000256" key="1">
    <source>
        <dbReference type="SAM" id="Phobius"/>
    </source>
</evidence>
<feature type="non-terminal residue" evidence="2">
    <location>
        <position position="1"/>
    </location>
</feature>
<evidence type="ECO:0000313" key="2">
    <source>
        <dbReference type="EMBL" id="PIY71976.1"/>
    </source>
</evidence>